<evidence type="ECO:0000259" key="7">
    <source>
        <dbReference type="SMART" id="SM00563"/>
    </source>
</evidence>
<keyword evidence="4" id="KW-0472">Membrane</keyword>
<dbReference type="SMART" id="SM00563">
    <property type="entry name" value="PlsC"/>
    <property type="match status" value="1"/>
</dbReference>
<keyword evidence="3 6" id="KW-0808">Transferase</keyword>
<evidence type="ECO:0000313" key="8">
    <source>
        <dbReference type="EMBL" id="CAI5452847.1"/>
    </source>
</evidence>
<dbReference type="GO" id="GO:0005886">
    <property type="term" value="C:plasma membrane"/>
    <property type="evidence" value="ECO:0007669"/>
    <property type="project" value="InterPro"/>
</dbReference>
<organism evidence="8 9">
    <name type="scientific">Caenorhabditis angaria</name>
    <dbReference type="NCBI Taxonomy" id="860376"/>
    <lineage>
        <taxon>Eukaryota</taxon>
        <taxon>Metazoa</taxon>
        <taxon>Ecdysozoa</taxon>
        <taxon>Nematoda</taxon>
        <taxon>Chromadorea</taxon>
        <taxon>Rhabditida</taxon>
        <taxon>Rhabditina</taxon>
        <taxon>Rhabditomorpha</taxon>
        <taxon>Rhabditoidea</taxon>
        <taxon>Rhabditidae</taxon>
        <taxon>Peloderinae</taxon>
        <taxon>Caenorhabditis</taxon>
    </lineage>
</organism>
<gene>
    <name evidence="8" type="ORF">CAMP_LOCUS15484</name>
</gene>
<comment type="caution">
    <text evidence="8">The sequence shown here is derived from an EMBL/GenBank/DDBJ whole genome shotgun (WGS) entry which is preliminary data.</text>
</comment>
<comment type="subcellular location">
    <subcellularLocation>
        <location evidence="1">Membrane</location>
    </subcellularLocation>
</comment>
<dbReference type="Proteomes" id="UP001152747">
    <property type="component" value="Unassembled WGS sequence"/>
</dbReference>
<evidence type="ECO:0000256" key="1">
    <source>
        <dbReference type="ARBA" id="ARBA00004370"/>
    </source>
</evidence>
<comment type="similarity">
    <text evidence="2 6">Belongs to the GPAT/DAPAT family.</text>
</comment>
<sequence>MNAAGDNGGSLFKNFVRQTSFKRPEMNMNFEFSNARRLDTHCDTCFPMIQEQVPSRGNYVDLLEFSNFNGIPYPILDESKKPSRWFADIRYCMSTPLPHNYPSVTKDVLTSPRVESTIQTLLKTSNTSVSSLRSKAVKFFKEIQANLSKFVCKICSYLLYKVFRRLMTKLLVCPDELNRIRKAEESGIPIVYLPLHRSHLDYLLITWCNWHFRLKLPHIASGDNLNLSGLGWLLRATGAFFIRRRVNPDDEGGKDVFYRAILHSYIEQVLKKDLPIEFFLEGTRNRFGKVLPPKNGLISNVVQAVQQGIIKDCYLVPVSYTYDAVVEGVFLNELMGIPKVRESVMGVFKGIFDGFSKSKQCGIVRMHYGRPVLLTTYLSAMTAALACKNAKPTALTRLPHSFSYRELVPWHRTHSETVDDRSMIRAIGFHVVHEAQMMCSISAVSIVSCLLLAKFRKGADIRTLEHDTIWLCEKIIAGGGDVVGYTSNETTGETIVKYALKKIENCVEYLKDQQFVRPILEHKSLVNLAYNKNAIICRFSIKSALALSLVCREMGKMVNIEEIIDDTMSLCDWLQYDFLFAKPCDDLREICHDILSTEHWSHPVNGVLRSDYEDMGGFGDVESQNQPVHVRIKDENDFEILVFYSNLIRPFIQSLYIVTTFVASPKCAENPIPENKFVRDLCQAALAEQEGYVKPPFEPLLESINSDSFKNSIRTLREKGFLSRADPNNVCRSKNGHINEVVSNLQRVLRLVQ</sequence>
<dbReference type="InterPro" id="IPR022284">
    <property type="entry name" value="GPAT/DHAPAT"/>
</dbReference>
<dbReference type="GO" id="GO:0031966">
    <property type="term" value="C:mitochondrial membrane"/>
    <property type="evidence" value="ECO:0007669"/>
    <property type="project" value="TreeGrafter"/>
</dbReference>
<keyword evidence="5 6" id="KW-0012">Acyltransferase</keyword>
<dbReference type="GO" id="GO:0004366">
    <property type="term" value="F:glycerol-3-phosphate O-acyltransferase activity"/>
    <property type="evidence" value="ECO:0007669"/>
    <property type="project" value="InterPro"/>
</dbReference>
<dbReference type="OrthoDB" id="5962536at2759"/>
<dbReference type="GO" id="GO:0006072">
    <property type="term" value="P:glycerol-3-phosphate metabolic process"/>
    <property type="evidence" value="ECO:0007669"/>
    <property type="project" value="TreeGrafter"/>
</dbReference>
<dbReference type="AlphaFoldDB" id="A0A9P1N9L1"/>
<dbReference type="GO" id="GO:0008654">
    <property type="term" value="P:phospholipid biosynthetic process"/>
    <property type="evidence" value="ECO:0007669"/>
    <property type="project" value="InterPro"/>
</dbReference>
<dbReference type="InterPro" id="IPR041728">
    <property type="entry name" value="GPAT/DHAPAT_LPLAT"/>
</dbReference>
<dbReference type="SUPFAM" id="SSF69593">
    <property type="entry name" value="Glycerol-3-phosphate (1)-acyltransferase"/>
    <property type="match status" value="1"/>
</dbReference>
<evidence type="ECO:0000256" key="4">
    <source>
        <dbReference type="ARBA" id="ARBA00023136"/>
    </source>
</evidence>
<dbReference type="InterPro" id="IPR002123">
    <property type="entry name" value="Plipid/glycerol_acylTrfase"/>
</dbReference>
<dbReference type="InterPro" id="IPR045520">
    <property type="entry name" value="GPAT/DHAPAT_C"/>
</dbReference>
<feature type="domain" description="Phospholipid/glycerol acyltransferase" evidence="7">
    <location>
        <begin position="190"/>
        <end position="323"/>
    </location>
</feature>
<proteinExistence type="inferred from homology"/>
<evidence type="ECO:0000256" key="5">
    <source>
        <dbReference type="ARBA" id="ARBA00023315"/>
    </source>
</evidence>
<evidence type="ECO:0000313" key="9">
    <source>
        <dbReference type="Proteomes" id="UP001152747"/>
    </source>
</evidence>
<dbReference type="InterPro" id="IPR028354">
    <property type="entry name" value="GPAT_PlsB"/>
</dbReference>
<dbReference type="PIRSF" id="PIRSF500064">
    <property type="entry name" value="GPAT"/>
    <property type="match status" value="1"/>
</dbReference>
<dbReference type="EMBL" id="CANHGI010000005">
    <property type="protein sequence ID" value="CAI5452847.1"/>
    <property type="molecule type" value="Genomic_DNA"/>
</dbReference>
<keyword evidence="9" id="KW-1185">Reference proteome</keyword>
<dbReference type="PANTHER" id="PTHR12563:SF23">
    <property type="entry name" value="BCDNA.GH07066"/>
    <property type="match status" value="1"/>
</dbReference>
<dbReference type="GO" id="GO:0006631">
    <property type="term" value="P:fatty acid metabolic process"/>
    <property type="evidence" value="ECO:0007669"/>
    <property type="project" value="TreeGrafter"/>
</dbReference>
<reference evidence="8" key="1">
    <citation type="submission" date="2022-11" db="EMBL/GenBank/DDBJ databases">
        <authorList>
            <person name="Kikuchi T."/>
        </authorList>
    </citation>
    <scope>NUCLEOTIDE SEQUENCE</scope>
    <source>
        <strain evidence="8">PS1010</strain>
    </source>
</reference>
<dbReference type="CDD" id="cd07993">
    <property type="entry name" value="LPLAT_DHAPAT-like"/>
    <property type="match status" value="1"/>
</dbReference>
<dbReference type="PIRSF" id="PIRSF000437">
    <property type="entry name" value="GPAT_DHAPAT"/>
    <property type="match status" value="1"/>
</dbReference>
<dbReference type="Pfam" id="PF01553">
    <property type="entry name" value="Acyltransferase"/>
    <property type="match status" value="1"/>
</dbReference>
<evidence type="ECO:0000256" key="3">
    <source>
        <dbReference type="ARBA" id="ARBA00022679"/>
    </source>
</evidence>
<dbReference type="GO" id="GO:0019432">
    <property type="term" value="P:triglyceride biosynthetic process"/>
    <property type="evidence" value="ECO:0007669"/>
    <property type="project" value="TreeGrafter"/>
</dbReference>
<dbReference type="PANTHER" id="PTHR12563">
    <property type="entry name" value="GLYCEROL-3-PHOSPHATE ACYLTRANSFERASE"/>
    <property type="match status" value="1"/>
</dbReference>
<evidence type="ECO:0000256" key="2">
    <source>
        <dbReference type="ARBA" id="ARBA00007937"/>
    </source>
</evidence>
<accession>A0A9P1N9L1</accession>
<name>A0A9P1N9L1_9PELO</name>
<dbReference type="Pfam" id="PF19277">
    <property type="entry name" value="GPAT_C"/>
    <property type="match status" value="1"/>
</dbReference>
<protein>
    <recommendedName>
        <fullName evidence="7">Phospholipid/glycerol acyltransferase domain-containing protein</fullName>
    </recommendedName>
</protein>
<evidence type="ECO:0000256" key="6">
    <source>
        <dbReference type="PIRNR" id="PIRNR000437"/>
    </source>
</evidence>